<dbReference type="InterPro" id="IPR036397">
    <property type="entry name" value="RNaseH_sf"/>
</dbReference>
<dbReference type="GO" id="GO:0015074">
    <property type="term" value="P:DNA integration"/>
    <property type="evidence" value="ECO:0007669"/>
    <property type="project" value="InterPro"/>
</dbReference>
<dbReference type="Gene3D" id="3.30.420.10">
    <property type="entry name" value="Ribonuclease H-like superfamily/Ribonuclease H"/>
    <property type="match status" value="1"/>
</dbReference>
<keyword evidence="3" id="KW-1185">Reference proteome</keyword>
<dbReference type="PANTHER" id="PTHR45835:SF99">
    <property type="entry name" value="CHROMO DOMAIN-CONTAINING PROTEIN-RELATED"/>
    <property type="match status" value="1"/>
</dbReference>
<dbReference type="AlphaFoldDB" id="A0A5D2GUR0"/>
<dbReference type="PROSITE" id="PS50994">
    <property type="entry name" value="INTEGRASE"/>
    <property type="match status" value="1"/>
</dbReference>
<dbReference type="InterPro" id="IPR001584">
    <property type="entry name" value="Integrase_cat-core"/>
</dbReference>
<dbReference type="EMBL" id="CM017691">
    <property type="protein sequence ID" value="TYH21945.1"/>
    <property type="molecule type" value="Genomic_DNA"/>
</dbReference>
<dbReference type="Proteomes" id="UP000323506">
    <property type="component" value="Chromosome A04"/>
</dbReference>
<protein>
    <recommendedName>
        <fullName evidence="1">Integrase catalytic domain-containing protein</fullName>
    </recommendedName>
</protein>
<gene>
    <name evidence="2" type="ORF">ES288_A04G086600v1</name>
</gene>
<dbReference type="GO" id="GO:0003676">
    <property type="term" value="F:nucleic acid binding"/>
    <property type="evidence" value="ECO:0007669"/>
    <property type="project" value="InterPro"/>
</dbReference>
<dbReference type="PANTHER" id="PTHR45835">
    <property type="entry name" value="YALI0A06105P"/>
    <property type="match status" value="1"/>
</dbReference>
<proteinExistence type="predicted"/>
<accession>A0A5D2GUR0</accession>
<dbReference type="SUPFAM" id="SSF53098">
    <property type="entry name" value="Ribonuclease H-like"/>
    <property type="match status" value="1"/>
</dbReference>
<dbReference type="InterPro" id="IPR012337">
    <property type="entry name" value="RNaseH-like_sf"/>
</dbReference>
<evidence type="ECO:0000259" key="1">
    <source>
        <dbReference type="PROSITE" id="PS50994"/>
    </source>
</evidence>
<reference evidence="2 3" key="1">
    <citation type="submission" date="2019-06" db="EMBL/GenBank/DDBJ databases">
        <title>WGS assembly of Gossypium darwinii.</title>
        <authorList>
            <person name="Chen Z.J."/>
            <person name="Sreedasyam A."/>
            <person name="Ando A."/>
            <person name="Song Q."/>
            <person name="De L."/>
            <person name="Hulse-Kemp A."/>
            <person name="Ding M."/>
            <person name="Ye W."/>
            <person name="Kirkbride R."/>
            <person name="Jenkins J."/>
            <person name="Plott C."/>
            <person name="Lovell J."/>
            <person name="Lin Y.-M."/>
            <person name="Vaughn R."/>
            <person name="Liu B."/>
            <person name="Li W."/>
            <person name="Simpson S."/>
            <person name="Scheffler B."/>
            <person name="Saski C."/>
            <person name="Grover C."/>
            <person name="Hu G."/>
            <person name="Conover J."/>
            <person name="Carlson J."/>
            <person name="Shu S."/>
            <person name="Boston L."/>
            <person name="Williams M."/>
            <person name="Peterson D."/>
            <person name="Mcgee K."/>
            <person name="Jones D."/>
            <person name="Wendel J."/>
            <person name="Stelly D."/>
            <person name="Grimwood J."/>
            <person name="Schmutz J."/>
        </authorList>
    </citation>
    <scope>NUCLEOTIDE SEQUENCE [LARGE SCALE GENOMIC DNA]</scope>
    <source>
        <strain evidence="2">1808015.09</strain>
    </source>
</reference>
<evidence type="ECO:0000313" key="3">
    <source>
        <dbReference type="Proteomes" id="UP000323506"/>
    </source>
</evidence>
<evidence type="ECO:0000313" key="2">
    <source>
        <dbReference type="EMBL" id="TYH21945.1"/>
    </source>
</evidence>
<name>A0A5D2GUR0_GOSDA</name>
<organism evidence="2 3">
    <name type="scientific">Gossypium darwinii</name>
    <name type="common">Darwin's cotton</name>
    <name type="synonym">Gossypium barbadense var. darwinii</name>
    <dbReference type="NCBI Taxonomy" id="34276"/>
    <lineage>
        <taxon>Eukaryota</taxon>
        <taxon>Viridiplantae</taxon>
        <taxon>Streptophyta</taxon>
        <taxon>Embryophyta</taxon>
        <taxon>Tracheophyta</taxon>
        <taxon>Spermatophyta</taxon>
        <taxon>Magnoliopsida</taxon>
        <taxon>eudicotyledons</taxon>
        <taxon>Gunneridae</taxon>
        <taxon>Pentapetalae</taxon>
        <taxon>rosids</taxon>
        <taxon>malvids</taxon>
        <taxon>Malvales</taxon>
        <taxon>Malvaceae</taxon>
        <taxon>Malvoideae</taxon>
        <taxon>Gossypium</taxon>
    </lineage>
</organism>
<feature type="domain" description="Integrase catalytic" evidence="1">
    <location>
        <begin position="1"/>
        <end position="158"/>
    </location>
</feature>
<sequence>MEMGKNYHGLCNSITPVPKEEDGIWVIVDLLTKATHFILVHMDYSLDRLAELYISEIVILHGVTISIISDRDPRFTSIFWSKLQEALGTQLHSSTAFQPHIDSQSKWVIQILEYMLRCCVLEFEGNWERYLPFVEFAYNNSYQSNIKMTPYEALYGHKCRTPLYWTKLSEKKLHGVDLV</sequence>